<evidence type="ECO:0000313" key="3">
    <source>
        <dbReference type="Proteomes" id="UP001189429"/>
    </source>
</evidence>
<dbReference type="EMBL" id="CAUYUJ010022037">
    <property type="protein sequence ID" value="CAK0908543.1"/>
    <property type="molecule type" value="Genomic_DNA"/>
</dbReference>
<proteinExistence type="predicted"/>
<name>A0ABN9Y864_9DINO</name>
<organism evidence="2 3">
    <name type="scientific">Prorocentrum cordatum</name>
    <dbReference type="NCBI Taxonomy" id="2364126"/>
    <lineage>
        <taxon>Eukaryota</taxon>
        <taxon>Sar</taxon>
        <taxon>Alveolata</taxon>
        <taxon>Dinophyceae</taxon>
        <taxon>Prorocentrales</taxon>
        <taxon>Prorocentraceae</taxon>
        <taxon>Prorocentrum</taxon>
    </lineage>
</organism>
<feature type="compositionally biased region" description="Basic and acidic residues" evidence="1">
    <location>
        <begin position="67"/>
        <end position="100"/>
    </location>
</feature>
<comment type="caution">
    <text evidence="2">The sequence shown here is derived from an EMBL/GenBank/DDBJ whole genome shotgun (WGS) entry which is preliminary data.</text>
</comment>
<feature type="region of interest" description="Disordered" evidence="1">
    <location>
        <begin position="1"/>
        <end position="101"/>
    </location>
</feature>
<evidence type="ECO:0000256" key="1">
    <source>
        <dbReference type="SAM" id="MobiDB-lite"/>
    </source>
</evidence>
<feature type="compositionally biased region" description="Low complexity" evidence="1">
    <location>
        <begin position="1"/>
        <end position="18"/>
    </location>
</feature>
<reference evidence="2" key="1">
    <citation type="submission" date="2023-10" db="EMBL/GenBank/DDBJ databases">
        <authorList>
            <person name="Chen Y."/>
            <person name="Shah S."/>
            <person name="Dougan E. K."/>
            <person name="Thang M."/>
            <person name="Chan C."/>
        </authorList>
    </citation>
    <scope>NUCLEOTIDE SEQUENCE [LARGE SCALE GENOMIC DNA]</scope>
</reference>
<keyword evidence="3" id="KW-1185">Reference proteome</keyword>
<gene>
    <name evidence="2" type="ORF">PCOR1329_LOCUS83199</name>
</gene>
<accession>A0ABN9Y864</accession>
<evidence type="ECO:0000313" key="2">
    <source>
        <dbReference type="EMBL" id="CAK0908543.1"/>
    </source>
</evidence>
<protein>
    <submittedName>
        <fullName evidence="2">Uncharacterized protein</fullName>
    </submittedName>
</protein>
<sequence length="176" mass="18689">MAADAAASAELVGEAAGLVDAKALDAEWSRKPPPSPAKERAAATSKKPPRIPTRPARRQATETTEAPSDHEVDRFEGDDARLDDHEDSRGQAEPGLREVRGAAGGLALTSARVFLHTQLHSTAAAEEALHAHRRRAGRGVALTSAPDISRAGRSTVSEGGTHRWPPSGWRLLHPAR</sequence>
<dbReference type="Proteomes" id="UP001189429">
    <property type="component" value="Unassembled WGS sequence"/>
</dbReference>
<feature type="region of interest" description="Disordered" evidence="1">
    <location>
        <begin position="143"/>
        <end position="167"/>
    </location>
</feature>